<dbReference type="SMART" id="SM00448">
    <property type="entry name" value="REC"/>
    <property type="match status" value="1"/>
</dbReference>
<evidence type="ECO:0000313" key="3">
    <source>
        <dbReference type="EMBL" id="NER31819.1"/>
    </source>
</evidence>
<dbReference type="GO" id="GO:0000160">
    <property type="term" value="P:phosphorelay signal transduction system"/>
    <property type="evidence" value="ECO:0007669"/>
    <property type="project" value="InterPro"/>
</dbReference>
<dbReference type="EMBL" id="JAAHFQ010000948">
    <property type="protein sequence ID" value="NER31819.1"/>
    <property type="molecule type" value="Genomic_DNA"/>
</dbReference>
<dbReference type="InterPro" id="IPR052893">
    <property type="entry name" value="TCS_response_regulator"/>
</dbReference>
<name>A0A6B3NFB6_9CYAN</name>
<dbReference type="CDD" id="cd17557">
    <property type="entry name" value="REC_Rcp-like"/>
    <property type="match status" value="1"/>
</dbReference>
<dbReference type="InterPro" id="IPR001789">
    <property type="entry name" value="Sig_transdc_resp-reg_receiver"/>
</dbReference>
<sequence length="147" mass="16649">MENNSVEVLLIEDNQDDVELTLLALEEQGLTNQIKVVGDGAEALSFLWCTDQYAHRNPRQNPKLILLDLKLPKVDGLEVLKSLRSDPRTQLLPVVILTSSCEIQDVTRGYNLGTNSYIVKPVDYEQFTATVQKLSLYWLGLNQPPYF</sequence>
<dbReference type="PANTHER" id="PTHR44520">
    <property type="entry name" value="RESPONSE REGULATOR RCP1-RELATED"/>
    <property type="match status" value="1"/>
</dbReference>
<dbReference type="PROSITE" id="PS50110">
    <property type="entry name" value="RESPONSE_REGULATORY"/>
    <property type="match status" value="1"/>
</dbReference>
<feature type="domain" description="Response regulatory" evidence="2">
    <location>
        <begin position="7"/>
        <end position="135"/>
    </location>
</feature>
<comment type="caution">
    <text evidence="3">The sequence shown here is derived from an EMBL/GenBank/DDBJ whole genome shotgun (WGS) entry which is preliminary data.</text>
</comment>
<reference evidence="3" key="1">
    <citation type="submission" date="2019-11" db="EMBL/GenBank/DDBJ databases">
        <title>Genomic insights into an expanded diversity of filamentous marine cyanobacteria reveals the extraordinary biosynthetic potential of Moorea and Okeania.</title>
        <authorList>
            <person name="Ferreira Leao T."/>
            <person name="Wang M."/>
            <person name="Moss N."/>
            <person name="Da Silva R."/>
            <person name="Sanders J."/>
            <person name="Nurk S."/>
            <person name="Gurevich A."/>
            <person name="Humphrey G."/>
            <person name="Reher R."/>
            <person name="Zhu Q."/>
            <person name="Belda-Ferre P."/>
            <person name="Glukhov E."/>
            <person name="Rex R."/>
            <person name="Dorrestein P.C."/>
            <person name="Knight R."/>
            <person name="Pevzner P."/>
            <person name="Gerwick W.H."/>
            <person name="Gerwick L."/>
        </authorList>
    </citation>
    <scope>NUCLEOTIDE SEQUENCE</scope>
    <source>
        <strain evidence="3">SIO1C4</strain>
    </source>
</reference>
<dbReference type="AlphaFoldDB" id="A0A6B3NFB6"/>
<dbReference type="Pfam" id="PF00072">
    <property type="entry name" value="Response_reg"/>
    <property type="match status" value="1"/>
</dbReference>
<keyword evidence="1" id="KW-0597">Phosphoprotein</keyword>
<protein>
    <submittedName>
        <fullName evidence="3">Response regulator</fullName>
    </submittedName>
</protein>
<dbReference type="InterPro" id="IPR011006">
    <property type="entry name" value="CheY-like_superfamily"/>
</dbReference>
<feature type="modified residue" description="4-aspartylphosphate" evidence="1">
    <location>
        <position position="68"/>
    </location>
</feature>
<accession>A0A6B3NFB6</accession>
<evidence type="ECO:0000256" key="1">
    <source>
        <dbReference type="PROSITE-ProRule" id="PRU00169"/>
    </source>
</evidence>
<dbReference type="SUPFAM" id="SSF52172">
    <property type="entry name" value="CheY-like"/>
    <property type="match status" value="1"/>
</dbReference>
<proteinExistence type="predicted"/>
<organism evidence="3">
    <name type="scientific">Symploca sp. SIO1C4</name>
    <dbReference type="NCBI Taxonomy" id="2607765"/>
    <lineage>
        <taxon>Bacteria</taxon>
        <taxon>Bacillati</taxon>
        <taxon>Cyanobacteriota</taxon>
        <taxon>Cyanophyceae</taxon>
        <taxon>Coleofasciculales</taxon>
        <taxon>Coleofasciculaceae</taxon>
        <taxon>Symploca</taxon>
    </lineage>
</organism>
<dbReference type="PANTHER" id="PTHR44520:SF1">
    <property type="entry name" value="TWO-COMPONENT SYSTEM REGULATORY PROTEIN"/>
    <property type="match status" value="1"/>
</dbReference>
<gene>
    <name evidence="3" type="ORF">F6J89_30480</name>
</gene>
<dbReference type="Gene3D" id="3.40.50.2300">
    <property type="match status" value="1"/>
</dbReference>
<evidence type="ECO:0000259" key="2">
    <source>
        <dbReference type="PROSITE" id="PS50110"/>
    </source>
</evidence>